<organism evidence="2 3">
    <name type="scientific">Thalassotalea mangrovi</name>
    <dbReference type="NCBI Taxonomy" id="2572245"/>
    <lineage>
        <taxon>Bacteria</taxon>
        <taxon>Pseudomonadati</taxon>
        <taxon>Pseudomonadota</taxon>
        <taxon>Gammaproteobacteria</taxon>
        <taxon>Alteromonadales</taxon>
        <taxon>Colwelliaceae</taxon>
        <taxon>Thalassotalea</taxon>
    </lineage>
</organism>
<sequence>MRMNSKNLLFIFLAVVVFVLYSPFATQAADDATASSLTSVMHQTAGVWRGELYYLDYQSGERYFIPMQVEASLSTNQDTLIRQFTFTDPNHVVYATQLLTLNEQESSLAEAYFRDNQGECFDYEITKVQIVDEKHWRVEFQNKGLDDGRQALVLMHYERKGNKLFSEKKVRYLDDSDEAVFLRNGSKLTLMER</sequence>
<protein>
    <recommendedName>
        <fullName evidence="4">DUF1794 domain-containing protein</fullName>
    </recommendedName>
</protein>
<dbReference type="RefSeq" id="WP_169303167.1">
    <property type="nucleotide sequence ID" value="NZ_SWDB01000046.1"/>
</dbReference>
<accession>A0A4U1B1C3</accession>
<reference evidence="2 3" key="1">
    <citation type="submission" date="2019-04" db="EMBL/GenBank/DDBJ databases">
        <title>Thalassotalea guangxiensis sp. nov., isolated from sediment of the coastal wetland.</title>
        <authorList>
            <person name="Zheng S."/>
            <person name="Zhang D."/>
        </authorList>
    </citation>
    <scope>NUCLEOTIDE SEQUENCE [LARGE SCALE GENOMIC DNA]</scope>
    <source>
        <strain evidence="2 3">ZS-4</strain>
    </source>
</reference>
<keyword evidence="1" id="KW-0732">Signal</keyword>
<gene>
    <name evidence="2" type="ORF">E8M12_16070</name>
</gene>
<evidence type="ECO:0008006" key="4">
    <source>
        <dbReference type="Google" id="ProtNLM"/>
    </source>
</evidence>
<name>A0A4U1B1C3_9GAMM</name>
<proteinExistence type="predicted"/>
<dbReference type="Proteomes" id="UP000307999">
    <property type="component" value="Unassembled WGS sequence"/>
</dbReference>
<keyword evidence="3" id="KW-1185">Reference proteome</keyword>
<evidence type="ECO:0000313" key="2">
    <source>
        <dbReference type="EMBL" id="TKB43038.1"/>
    </source>
</evidence>
<comment type="caution">
    <text evidence="2">The sequence shown here is derived from an EMBL/GenBank/DDBJ whole genome shotgun (WGS) entry which is preliminary data.</text>
</comment>
<dbReference type="AlphaFoldDB" id="A0A4U1B1C3"/>
<evidence type="ECO:0000313" key="3">
    <source>
        <dbReference type="Proteomes" id="UP000307999"/>
    </source>
</evidence>
<feature type="chain" id="PRO_5020209829" description="DUF1794 domain-containing protein" evidence="1">
    <location>
        <begin position="29"/>
        <end position="193"/>
    </location>
</feature>
<evidence type="ECO:0000256" key="1">
    <source>
        <dbReference type="SAM" id="SignalP"/>
    </source>
</evidence>
<dbReference type="EMBL" id="SWDB01000046">
    <property type="protein sequence ID" value="TKB43038.1"/>
    <property type="molecule type" value="Genomic_DNA"/>
</dbReference>
<feature type="signal peptide" evidence="1">
    <location>
        <begin position="1"/>
        <end position="28"/>
    </location>
</feature>